<evidence type="ECO:0000313" key="16">
    <source>
        <dbReference type="EMBL" id="KLV04923.1"/>
    </source>
</evidence>
<evidence type="ECO:0000256" key="14">
    <source>
        <dbReference type="SAM" id="Phobius"/>
    </source>
</evidence>
<evidence type="ECO:0000256" key="10">
    <source>
        <dbReference type="ARBA" id="ARBA00022840"/>
    </source>
</evidence>
<protein>
    <recommendedName>
        <fullName evidence="3">histidine kinase</fullName>
        <ecNumber evidence="3">2.7.13.3</ecNumber>
    </recommendedName>
</protein>
<dbReference type="SUPFAM" id="SSF55781">
    <property type="entry name" value="GAF domain-like"/>
    <property type="match status" value="1"/>
</dbReference>
<reference evidence="16 17" key="1">
    <citation type="submission" date="2015-05" db="EMBL/GenBank/DDBJ databases">
        <title>Photobacterium galathea sp. nov.</title>
        <authorList>
            <person name="Machado H."/>
            <person name="Gram L."/>
        </authorList>
    </citation>
    <scope>NUCLEOTIDE SEQUENCE [LARGE SCALE GENOMIC DNA]</scope>
    <source>
        <strain evidence="16 17">CGMCC 1.12159</strain>
    </source>
</reference>
<keyword evidence="7 14" id="KW-0812">Transmembrane</keyword>
<dbReference type="InterPro" id="IPR036890">
    <property type="entry name" value="HATPase_C_sf"/>
</dbReference>
<evidence type="ECO:0000256" key="2">
    <source>
        <dbReference type="ARBA" id="ARBA00004651"/>
    </source>
</evidence>
<dbReference type="GO" id="GO:0071555">
    <property type="term" value="P:cell wall organization"/>
    <property type="evidence" value="ECO:0007669"/>
    <property type="project" value="InterPro"/>
</dbReference>
<evidence type="ECO:0000259" key="15">
    <source>
        <dbReference type="SMART" id="SM00065"/>
    </source>
</evidence>
<keyword evidence="5" id="KW-0597">Phosphoprotein</keyword>
<evidence type="ECO:0000256" key="8">
    <source>
        <dbReference type="ARBA" id="ARBA00022741"/>
    </source>
</evidence>
<evidence type="ECO:0000256" key="11">
    <source>
        <dbReference type="ARBA" id="ARBA00022989"/>
    </source>
</evidence>
<dbReference type="PANTHER" id="PTHR34220">
    <property type="entry name" value="SENSOR HISTIDINE KINASE YPDA"/>
    <property type="match status" value="1"/>
</dbReference>
<evidence type="ECO:0000256" key="3">
    <source>
        <dbReference type="ARBA" id="ARBA00012438"/>
    </source>
</evidence>
<dbReference type="Gene3D" id="3.30.450.40">
    <property type="match status" value="1"/>
</dbReference>
<feature type="transmembrane region" description="Helical" evidence="14">
    <location>
        <begin position="165"/>
        <end position="192"/>
    </location>
</feature>
<evidence type="ECO:0000256" key="1">
    <source>
        <dbReference type="ARBA" id="ARBA00000085"/>
    </source>
</evidence>
<dbReference type="Gene3D" id="3.30.565.10">
    <property type="entry name" value="Histidine kinase-like ATPase, C-terminal domain"/>
    <property type="match status" value="1"/>
</dbReference>
<proteinExistence type="predicted"/>
<dbReference type="GO" id="GO:0005886">
    <property type="term" value="C:plasma membrane"/>
    <property type="evidence" value="ECO:0007669"/>
    <property type="project" value="UniProtKB-SubCell"/>
</dbReference>
<keyword evidence="8" id="KW-0547">Nucleotide-binding</keyword>
<dbReference type="GO" id="GO:0000155">
    <property type="term" value="F:phosphorelay sensor kinase activity"/>
    <property type="evidence" value="ECO:0007669"/>
    <property type="project" value="InterPro"/>
</dbReference>
<comment type="subcellular location">
    <subcellularLocation>
        <location evidence="2">Cell membrane</location>
        <topology evidence="2">Multi-pass membrane protein</topology>
    </subcellularLocation>
</comment>
<feature type="transmembrane region" description="Helical" evidence="14">
    <location>
        <begin position="102"/>
        <end position="126"/>
    </location>
</feature>
<feature type="transmembrane region" description="Helical" evidence="14">
    <location>
        <begin position="42"/>
        <end position="59"/>
    </location>
</feature>
<organism evidence="16 17">
    <name type="scientific">Photobacterium aquae</name>
    <dbReference type="NCBI Taxonomy" id="1195763"/>
    <lineage>
        <taxon>Bacteria</taxon>
        <taxon>Pseudomonadati</taxon>
        <taxon>Pseudomonadota</taxon>
        <taxon>Gammaproteobacteria</taxon>
        <taxon>Vibrionales</taxon>
        <taxon>Vibrionaceae</taxon>
        <taxon>Photobacterium</taxon>
    </lineage>
</organism>
<dbReference type="SUPFAM" id="SSF55874">
    <property type="entry name" value="ATPase domain of HSP90 chaperone/DNA topoisomerase II/histidine kinase"/>
    <property type="match status" value="1"/>
</dbReference>
<comment type="caution">
    <text evidence="16">The sequence shown here is derived from an EMBL/GenBank/DDBJ whole genome shotgun (WGS) entry which is preliminary data.</text>
</comment>
<dbReference type="Proteomes" id="UP000036097">
    <property type="component" value="Unassembled WGS sequence"/>
</dbReference>
<sequence length="564" mass="61802">MELIFSLLQQLSVYLVLAYLLSKTPLFMPLTSVSGRLSQRFTCYILFSLFCILGTYFGLHIEDAIANTRAIGAVMGGLLGGPVVGFAVGLTGGLHRYSLGGFTDLACAISTTAEGVIGGLMHSYFVRRGQVDQLFRPVVVFAVTLFAEIVQMLIILAVAEPFDKAVQLVSAIALPMVIANSVGAAFFMSIILDRKTIYEKYSAAFSNRALKIAQRSVGILSQGFNEESTKKIANIVYEETGVGAVAITDREKILAFIGIGDDHHLPGTPISSGYTRRAIDACELVYADGYDIPYQCSLHEKCRLGSALVIPLVGGNNEVLGTIKLYEPKRKLFSTVNVTLGEGIAKLLSNQILTGRYIQQQNLLVQAELRLLQAQVNPHFLFNALNTISAVIRRDPDKARQLIQHLSQFFRSNLKQNIDTVTLGEELQHVQAYLEIELARFSDRLHIEINVPPSLHTLRLPTFTLQPLVENAIKHGTSSLLENGKITINGYSDGGQIILEVEDNAGNYAPVGEESGLGMKIVDKRLKNMFGKHYGLAMSCQPQLWTRATIKLPCENTINGEHAA</sequence>
<dbReference type="OrthoDB" id="2514702at2"/>
<dbReference type="PATRIC" id="fig|1195763.3.peg.2803"/>
<evidence type="ECO:0000256" key="13">
    <source>
        <dbReference type="ARBA" id="ARBA00023136"/>
    </source>
</evidence>
<dbReference type="InterPro" id="IPR011620">
    <property type="entry name" value="Sig_transdc_His_kinase_LytS_TM"/>
</dbReference>
<name>A0A0J1GZ74_9GAMM</name>
<evidence type="ECO:0000256" key="7">
    <source>
        <dbReference type="ARBA" id="ARBA00022692"/>
    </source>
</evidence>
<keyword evidence="4" id="KW-1003">Cell membrane</keyword>
<dbReference type="EMBL" id="LDOT01000019">
    <property type="protein sequence ID" value="KLV04923.1"/>
    <property type="molecule type" value="Genomic_DNA"/>
</dbReference>
<evidence type="ECO:0000256" key="6">
    <source>
        <dbReference type="ARBA" id="ARBA00022679"/>
    </source>
</evidence>
<evidence type="ECO:0000256" key="9">
    <source>
        <dbReference type="ARBA" id="ARBA00022777"/>
    </source>
</evidence>
<feature type="transmembrane region" description="Helical" evidence="14">
    <location>
        <begin position="71"/>
        <end position="90"/>
    </location>
</feature>
<dbReference type="InterPro" id="IPR003018">
    <property type="entry name" value="GAF"/>
</dbReference>
<dbReference type="STRING" id="1195763.ABT56_13215"/>
<keyword evidence="9 16" id="KW-0418">Kinase</keyword>
<feature type="transmembrane region" description="Helical" evidence="14">
    <location>
        <begin position="138"/>
        <end position="159"/>
    </location>
</feature>
<comment type="catalytic activity">
    <reaction evidence="1">
        <text>ATP + protein L-histidine = ADP + protein N-phospho-L-histidine.</text>
        <dbReference type="EC" id="2.7.13.3"/>
    </reaction>
</comment>
<dbReference type="Pfam" id="PF07694">
    <property type="entry name" value="5TM-5TMR_LYT"/>
    <property type="match status" value="1"/>
</dbReference>
<dbReference type="PANTHER" id="PTHR34220:SF10">
    <property type="entry name" value="SENSOR HISTIDINE KINASE BTSS"/>
    <property type="match status" value="1"/>
</dbReference>
<dbReference type="RefSeq" id="WP_047879361.1">
    <property type="nucleotide sequence ID" value="NZ_LDOT01000019.1"/>
</dbReference>
<keyword evidence="10" id="KW-0067">ATP-binding</keyword>
<dbReference type="InterPro" id="IPR029016">
    <property type="entry name" value="GAF-like_dom_sf"/>
</dbReference>
<evidence type="ECO:0000256" key="12">
    <source>
        <dbReference type="ARBA" id="ARBA00023012"/>
    </source>
</evidence>
<keyword evidence="13 14" id="KW-0472">Membrane</keyword>
<keyword evidence="11 14" id="KW-1133">Transmembrane helix</keyword>
<evidence type="ECO:0000256" key="5">
    <source>
        <dbReference type="ARBA" id="ARBA00022553"/>
    </source>
</evidence>
<feature type="domain" description="GAF" evidence="15">
    <location>
        <begin position="224"/>
        <end position="362"/>
    </location>
</feature>
<dbReference type="Pfam" id="PF06580">
    <property type="entry name" value="His_kinase"/>
    <property type="match status" value="1"/>
</dbReference>
<gene>
    <name evidence="16" type="ORF">ABT56_13215</name>
</gene>
<dbReference type="GO" id="GO:0005524">
    <property type="term" value="F:ATP binding"/>
    <property type="evidence" value="ECO:0007669"/>
    <property type="project" value="UniProtKB-KW"/>
</dbReference>
<dbReference type="AlphaFoldDB" id="A0A0J1GZ74"/>
<keyword evidence="6" id="KW-0808">Transferase</keyword>
<evidence type="ECO:0000256" key="4">
    <source>
        <dbReference type="ARBA" id="ARBA00022475"/>
    </source>
</evidence>
<keyword evidence="12" id="KW-0902">Two-component regulatory system</keyword>
<dbReference type="InterPro" id="IPR050640">
    <property type="entry name" value="Bact_2-comp_sensor_kinase"/>
</dbReference>
<dbReference type="EC" id="2.7.13.3" evidence="3"/>
<keyword evidence="17" id="KW-1185">Reference proteome</keyword>
<evidence type="ECO:0000313" key="17">
    <source>
        <dbReference type="Proteomes" id="UP000036097"/>
    </source>
</evidence>
<dbReference type="InterPro" id="IPR010559">
    <property type="entry name" value="Sig_transdc_His_kin_internal"/>
</dbReference>
<dbReference type="SMART" id="SM00065">
    <property type="entry name" value="GAF"/>
    <property type="match status" value="1"/>
</dbReference>
<accession>A0A0J1GZ74</accession>